<organism evidence="4 5">
    <name type="scientific">Ustilago hordei</name>
    <name type="common">Barley covered smut fungus</name>
    <dbReference type="NCBI Taxonomy" id="120017"/>
    <lineage>
        <taxon>Eukaryota</taxon>
        <taxon>Fungi</taxon>
        <taxon>Dikarya</taxon>
        <taxon>Basidiomycota</taxon>
        <taxon>Ustilaginomycotina</taxon>
        <taxon>Ustilaginomycetes</taxon>
        <taxon>Ustilaginales</taxon>
        <taxon>Ustilaginaceae</taxon>
        <taxon>Ustilago</taxon>
    </lineage>
</organism>
<feature type="compositionally biased region" description="Basic and acidic residues" evidence="1">
    <location>
        <begin position="40"/>
        <end position="49"/>
    </location>
</feature>
<dbReference type="OrthoDB" id="2525787at2759"/>
<sequence>MPRSNHHKRSRRPRPSKLALTLSFFFLSTLPSASSTTAVQRRDGWRPDTELPGAPFIIGDGKNEGSKVKGYDGEWPLWSSLRTDSASPNPTSNQGKGGLEAIDATSPISGTPAGNATKYVCAPISDCNSCSKDVIHLPYCRPYNNRRRTACVPISQPSSPESIKAALSLASSAKDEDEAGGKKGAMLGWEACGKSARQEGRDYFEMIAVVASIALFSIWAFVQRQKLLFRRQNQMLQSRVTGQRRLPGVTVRLGQGGQRGIRKKRSARLGSRI</sequence>
<keyword evidence="2" id="KW-0812">Transmembrane</keyword>
<dbReference type="eggNOG" id="ENOG502S9D0">
    <property type="taxonomic scope" value="Eukaryota"/>
</dbReference>
<evidence type="ECO:0000256" key="3">
    <source>
        <dbReference type="SAM" id="SignalP"/>
    </source>
</evidence>
<keyword evidence="2" id="KW-1133">Transmembrane helix</keyword>
<feature type="region of interest" description="Disordered" evidence="1">
    <location>
        <begin position="38"/>
        <end position="59"/>
    </location>
</feature>
<keyword evidence="3" id="KW-0732">Signal</keyword>
<name>I2FUI6_USTHO</name>
<reference evidence="4 5" key="1">
    <citation type="journal article" date="2012" name="Plant Cell">
        <title>Genome comparison of barley and maize smut fungi reveals targeted loss of RNA silencing components and species-specific presence of transposable elements.</title>
        <authorList>
            <person name="Laurie J.D."/>
            <person name="Ali S."/>
            <person name="Linning R."/>
            <person name="Mannhaupt G."/>
            <person name="Wong P."/>
            <person name="Gueldener U."/>
            <person name="Muensterkoetter M."/>
            <person name="Moore R."/>
            <person name="Kahmann R."/>
            <person name="Bakkeren G."/>
            <person name="Schirawski J."/>
        </authorList>
    </citation>
    <scope>NUCLEOTIDE SEQUENCE [LARGE SCALE GENOMIC DNA]</scope>
    <source>
        <strain evidence="5">Uh4875-4</strain>
    </source>
</reference>
<comment type="caution">
    <text evidence="4">The sequence shown here is derived from an EMBL/GenBank/DDBJ whole genome shotgun (WGS) entry which is preliminary data.</text>
</comment>
<keyword evidence="2" id="KW-0472">Membrane</keyword>
<proteinExistence type="predicted"/>
<dbReference type="AlphaFoldDB" id="I2FUI6"/>
<evidence type="ECO:0000256" key="2">
    <source>
        <dbReference type="SAM" id="Phobius"/>
    </source>
</evidence>
<evidence type="ECO:0000313" key="4">
    <source>
        <dbReference type="EMBL" id="CCF50579.1"/>
    </source>
</evidence>
<dbReference type="Proteomes" id="UP000006174">
    <property type="component" value="Unassembled WGS sequence"/>
</dbReference>
<keyword evidence="5" id="KW-1185">Reference proteome</keyword>
<gene>
    <name evidence="4" type="ORF">UHOR_05801</name>
</gene>
<feature type="transmembrane region" description="Helical" evidence="2">
    <location>
        <begin position="203"/>
        <end position="222"/>
    </location>
</feature>
<dbReference type="EMBL" id="CAGI01000156">
    <property type="protein sequence ID" value="CCF50579.1"/>
    <property type="molecule type" value="Genomic_DNA"/>
</dbReference>
<evidence type="ECO:0000256" key="1">
    <source>
        <dbReference type="SAM" id="MobiDB-lite"/>
    </source>
</evidence>
<feature type="signal peptide" evidence="3">
    <location>
        <begin position="1"/>
        <end position="35"/>
    </location>
</feature>
<accession>I2FUI6</accession>
<evidence type="ECO:0000313" key="5">
    <source>
        <dbReference type="Proteomes" id="UP000006174"/>
    </source>
</evidence>
<protein>
    <submittedName>
        <fullName evidence="4">Uncharacterized protein</fullName>
    </submittedName>
</protein>
<dbReference type="OMA" id="DYFEMIA"/>
<dbReference type="HOGENOM" id="CLU_1161788_0_0_1"/>
<feature type="chain" id="PRO_5003657932" evidence="3">
    <location>
        <begin position="36"/>
        <end position="273"/>
    </location>
</feature>